<dbReference type="Pfam" id="PF08327">
    <property type="entry name" value="AHSA1"/>
    <property type="match status" value="1"/>
</dbReference>
<proteinExistence type="inferred from homology"/>
<comment type="similarity">
    <text evidence="1">Belongs to the AHA1 family.</text>
</comment>
<sequence length="181" mass="20198">MPLESISTREDSLLIRWSFPSPTRDLWDGLTDRTLLSQWLGQPIECDMRAGGRLVVEHGEGYASHSEIMEADPPHRLAMTWNFPDEPESRLRFELHPSDPGTRLELTHQDLGSLVGSYGPGWITHLTYLEAVISGTPLVTAKFWQLHATVEALYNDRRPAATGTTHATVYSAAAPLPPLTR</sequence>
<name>A0ABR8YLD1_9MICC</name>
<feature type="domain" description="Activator of Hsp90 ATPase homologue 1/2-like C-terminal" evidence="2">
    <location>
        <begin position="22"/>
        <end position="112"/>
    </location>
</feature>
<organism evidence="3 4">
    <name type="scientific">Arthrobacter pullicola</name>
    <dbReference type="NCBI Taxonomy" id="2762224"/>
    <lineage>
        <taxon>Bacteria</taxon>
        <taxon>Bacillati</taxon>
        <taxon>Actinomycetota</taxon>
        <taxon>Actinomycetes</taxon>
        <taxon>Micrococcales</taxon>
        <taxon>Micrococcaceae</taxon>
        <taxon>Arthrobacter</taxon>
    </lineage>
</organism>
<evidence type="ECO:0000313" key="4">
    <source>
        <dbReference type="Proteomes" id="UP000652763"/>
    </source>
</evidence>
<dbReference type="InterPro" id="IPR023393">
    <property type="entry name" value="START-like_dom_sf"/>
</dbReference>
<evidence type="ECO:0000313" key="3">
    <source>
        <dbReference type="EMBL" id="MBD8045058.1"/>
    </source>
</evidence>
<dbReference type="InterPro" id="IPR013538">
    <property type="entry name" value="ASHA1/2-like_C"/>
</dbReference>
<evidence type="ECO:0000259" key="2">
    <source>
        <dbReference type="Pfam" id="PF08327"/>
    </source>
</evidence>
<reference evidence="3 4" key="1">
    <citation type="submission" date="2020-08" db="EMBL/GenBank/DDBJ databases">
        <title>A Genomic Blueprint of the Chicken Gut Microbiome.</title>
        <authorList>
            <person name="Gilroy R."/>
            <person name="Ravi A."/>
            <person name="Getino M."/>
            <person name="Pursley I."/>
            <person name="Horton D.L."/>
            <person name="Alikhan N.-F."/>
            <person name="Baker D."/>
            <person name="Gharbi K."/>
            <person name="Hall N."/>
            <person name="Watson M."/>
            <person name="Adriaenssens E.M."/>
            <person name="Foster-Nyarko E."/>
            <person name="Jarju S."/>
            <person name="Secka A."/>
            <person name="Antonio M."/>
            <person name="Oren A."/>
            <person name="Chaudhuri R."/>
            <person name="La Ragione R.M."/>
            <person name="Hildebrand F."/>
            <person name="Pallen M.J."/>
        </authorList>
    </citation>
    <scope>NUCLEOTIDE SEQUENCE [LARGE SCALE GENOMIC DNA]</scope>
    <source>
        <strain evidence="3 4">Sa2BUA2</strain>
    </source>
</reference>
<comment type="caution">
    <text evidence="3">The sequence shown here is derived from an EMBL/GenBank/DDBJ whole genome shotgun (WGS) entry which is preliminary data.</text>
</comment>
<gene>
    <name evidence="3" type="ORF">H9638_14695</name>
</gene>
<dbReference type="EMBL" id="JACSQC010000007">
    <property type="protein sequence ID" value="MBD8045058.1"/>
    <property type="molecule type" value="Genomic_DNA"/>
</dbReference>
<dbReference type="RefSeq" id="WP_191748600.1">
    <property type="nucleotide sequence ID" value="NZ_JACSQC010000007.1"/>
</dbReference>
<evidence type="ECO:0000256" key="1">
    <source>
        <dbReference type="ARBA" id="ARBA00006817"/>
    </source>
</evidence>
<dbReference type="Gene3D" id="3.30.530.20">
    <property type="match status" value="1"/>
</dbReference>
<dbReference type="SUPFAM" id="SSF55961">
    <property type="entry name" value="Bet v1-like"/>
    <property type="match status" value="1"/>
</dbReference>
<keyword evidence="4" id="KW-1185">Reference proteome</keyword>
<protein>
    <submittedName>
        <fullName evidence="3">SRPBCC domain-containing protein</fullName>
    </submittedName>
</protein>
<dbReference type="Proteomes" id="UP000652763">
    <property type="component" value="Unassembled WGS sequence"/>
</dbReference>
<accession>A0ABR8YLD1</accession>